<protein>
    <submittedName>
        <fullName evidence="4">RNA pseudouridine synthase</fullName>
    </submittedName>
</protein>
<dbReference type="Gene3D" id="3.30.2350.10">
    <property type="entry name" value="Pseudouridine synthase"/>
    <property type="match status" value="1"/>
</dbReference>
<evidence type="ECO:0000256" key="2">
    <source>
        <dbReference type="ARBA" id="ARBA00023235"/>
    </source>
</evidence>
<proteinExistence type="inferred from homology"/>
<reference evidence="4" key="1">
    <citation type="journal article" date="2020" name="mSystems">
        <title>Genome- and Community-Level Interaction Insights into Carbon Utilization and Element Cycling Functions of Hydrothermarchaeota in Hydrothermal Sediment.</title>
        <authorList>
            <person name="Zhou Z."/>
            <person name="Liu Y."/>
            <person name="Xu W."/>
            <person name="Pan J."/>
            <person name="Luo Z.H."/>
            <person name="Li M."/>
        </authorList>
    </citation>
    <scope>NUCLEOTIDE SEQUENCE [LARGE SCALE GENOMIC DNA]</scope>
    <source>
        <strain evidence="4">SpSt-456</strain>
    </source>
</reference>
<dbReference type="GO" id="GO:0001522">
    <property type="term" value="P:pseudouridine synthesis"/>
    <property type="evidence" value="ECO:0007669"/>
    <property type="project" value="InterPro"/>
</dbReference>
<dbReference type="GO" id="GO:0003723">
    <property type="term" value="F:RNA binding"/>
    <property type="evidence" value="ECO:0007669"/>
    <property type="project" value="InterPro"/>
</dbReference>
<dbReference type="PANTHER" id="PTHR21600:SF83">
    <property type="entry name" value="PSEUDOURIDYLATE SYNTHASE RPUSD4, MITOCHONDRIAL"/>
    <property type="match status" value="1"/>
</dbReference>
<dbReference type="EMBL" id="DSTK01000041">
    <property type="protein sequence ID" value="HFK98734.1"/>
    <property type="molecule type" value="Genomic_DNA"/>
</dbReference>
<evidence type="ECO:0000313" key="4">
    <source>
        <dbReference type="EMBL" id="HFK98734.1"/>
    </source>
</evidence>
<dbReference type="PROSITE" id="PS01129">
    <property type="entry name" value="PSI_RLU"/>
    <property type="match status" value="1"/>
</dbReference>
<evidence type="ECO:0000256" key="1">
    <source>
        <dbReference type="ARBA" id="ARBA00010876"/>
    </source>
</evidence>
<dbReference type="SUPFAM" id="SSF55120">
    <property type="entry name" value="Pseudouridine synthase"/>
    <property type="match status" value="1"/>
</dbReference>
<comment type="similarity">
    <text evidence="1">Belongs to the pseudouridine synthase RluA family.</text>
</comment>
<dbReference type="InterPro" id="IPR020103">
    <property type="entry name" value="PsdUridine_synth_cat_dom_sf"/>
</dbReference>
<dbReference type="GO" id="GO:0009982">
    <property type="term" value="F:pseudouridine synthase activity"/>
    <property type="evidence" value="ECO:0007669"/>
    <property type="project" value="InterPro"/>
</dbReference>
<name>A0A832A8S9_9BACT</name>
<keyword evidence="2" id="KW-0413">Isomerase</keyword>
<dbReference type="InterPro" id="IPR006224">
    <property type="entry name" value="PsdUridine_synth_RluA-like_CS"/>
</dbReference>
<comment type="caution">
    <text evidence="4">The sequence shown here is derived from an EMBL/GenBank/DDBJ whole genome shotgun (WGS) entry which is preliminary data.</text>
</comment>
<dbReference type="AlphaFoldDB" id="A0A832A8S9"/>
<dbReference type="GO" id="GO:0006396">
    <property type="term" value="P:RNA processing"/>
    <property type="evidence" value="ECO:0007669"/>
    <property type="project" value="UniProtKB-ARBA"/>
</dbReference>
<dbReference type="PANTHER" id="PTHR21600">
    <property type="entry name" value="MITOCHONDRIAL RNA PSEUDOURIDINE SYNTHASE"/>
    <property type="match status" value="1"/>
</dbReference>
<feature type="domain" description="Pseudouridine synthase RsuA/RluA-like" evidence="3">
    <location>
        <begin position="19"/>
        <end position="174"/>
    </location>
</feature>
<organism evidence="4">
    <name type="scientific">Desulfacinum infernum</name>
    <dbReference type="NCBI Taxonomy" id="35837"/>
    <lineage>
        <taxon>Bacteria</taxon>
        <taxon>Pseudomonadati</taxon>
        <taxon>Thermodesulfobacteriota</taxon>
        <taxon>Syntrophobacteria</taxon>
        <taxon>Syntrophobacterales</taxon>
        <taxon>Syntrophobacteraceae</taxon>
        <taxon>Desulfacinum</taxon>
    </lineage>
</organism>
<dbReference type="InterPro" id="IPR050188">
    <property type="entry name" value="RluA_PseudoU_synthase"/>
</dbReference>
<dbReference type="GO" id="GO:0140098">
    <property type="term" value="F:catalytic activity, acting on RNA"/>
    <property type="evidence" value="ECO:0007669"/>
    <property type="project" value="UniProtKB-ARBA"/>
</dbReference>
<dbReference type="InterPro" id="IPR006145">
    <property type="entry name" value="PsdUridine_synth_RsuA/RluA"/>
</dbReference>
<dbReference type="Pfam" id="PF00849">
    <property type="entry name" value="PseudoU_synth_2"/>
    <property type="match status" value="1"/>
</dbReference>
<gene>
    <name evidence="4" type="ORF">ENS06_15590</name>
</gene>
<sequence length="256" mass="28483">MKTLPFVHERWPVLYIDNHLLAVYKPAGLLVQGDPTGDPCLLDLAKMWIKERFHKPGNVFLGLVHRLDRPVSGLVLLARTSKAAGRLSALFREKRVEKIYLAVVEGCSKKASDTLIHGLVRRETGGVVVLPEGASGTQRAVLHYHTVETCGGRSLLAVRLETGRKHQIRAQLAHVGCPIVGDVRYGASAALAHRAVALHAWIMRLEHPTRKEPLEILCPVPVGWPWPLKNPDEPPGHEASRPLWHWRDYHGHAPSL</sequence>
<evidence type="ECO:0000259" key="3">
    <source>
        <dbReference type="Pfam" id="PF00849"/>
    </source>
</evidence>
<dbReference type="CDD" id="cd02869">
    <property type="entry name" value="PseudoU_synth_RluA_like"/>
    <property type="match status" value="1"/>
</dbReference>
<accession>A0A832A8S9</accession>